<comment type="miscellaneous">
    <text evidence="14">This enzyme is the only unique feature of hyperthermophilic bacteria/archaea known and seems to be essential for adaptation to life at high temperatures. It may play a role in stabilization of DNA at high temperatures.</text>
</comment>
<keyword evidence="4 14" id="KW-0479">Metal-binding</keyword>
<evidence type="ECO:0000256" key="4">
    <source>
        <dbReference type="ARBA" id="ARBA00022723"/>
    </source>
</evidence>
<dbReference type="GO" id="GO:0006265">
    <property type="term" value="P:DNA topological change"/>
    <property type="evidence" value="ECO:0007669"/>
    <property type="project" value="UniProtKB-UniRule"/>
</dbReference>
<dbReference type="PROSITE" id="PS52039">
    <property type="entry name" value="TOPO_IA_2"/>
    <property type="match status" value="1"/>
</dbReference>
<dbReference type="SMART" id="SM00487">
    <property type="entry name" value="DEXDc"/>
    <property type="match status" value="1"/>
</dbReference>
<dbReference type="Proteomes" id="UP000218627">
    <property type="component" value="Unassembled WGS sequence"/>
</dbReference>
<evidence type="ECO:0000256" key="3">
    <source>
        <dbReference type="ARBA" id="ARBA00022490"/>
    </source>
</evidence>
<dbReference type="SMART" id="SM00436">
    <property type="entry name" value="TOP1Bc"/>
    <property type="match status" value="1"/>
</dbReference>
<evidence type="ECO:0000313" key="22">
    <source>
        <dbReference type="Proteomes" id="UP000218627"/>
    </source>
</evidence>
<feature type="domain" description="RG N-terminal-type" evidence="19">
    <location>
        <begin position="1"/>
        <end position="39"/>
    </location>
</feature>
<dbReference type="PRINTS" id="PR00417">
    <property type="entry name" value="PRTPISMRASEI"/>
</dbReference>
<dbReference type="NCBIfam" id="TIGR01054">
    <property type="entry name" value="rgy"/>
    <property type="match status" value="1"/>
</dbReference>
<evidence type="ECO:0000256" key="5">
    <source>
        <dbReference type="ARBA" id="ARBA00022741"/>
    </source>
</evidence>
<evidence type="ECO:0000259" key="20">
    <source>
        <dbReference type="PROSITE" id="PS52039"/>
    </source>
</evidence>
<dbReference type="CDD" id="cd18798">
    <property type="entry name" value="SF2_C_reverse_gyrase"/>
    <property type="match status" value="1"/>
</dbReference>
<keyword evidence="8 14" id="KW-0067">ATP-binding</keyword>
<proteinExistence type="inferred from homology"/>
<dbReference type="InterPro" id="IPR027417">
    <property type="entry name" value="P-loop_NTPase"/>
</dbReference>
<sequence length="1146" mass="133072">MIKSILLRLCPNCGGDISADRLLKGLPCNVCMPDEEKPLCSVLKQGELKKLCYVEEQLKEWEEVFEMYIRSKPWSLQFAWAKRVFLGSSFALLAPTGVGKTSFGLSLAFYLAKKGKKSYIILPTRLLVNQVSKRLKKMGIKDSDLLTFGDEERKKKEEKKERLVKGDFLILVSTSMFLYRNYQLIPKDMSFVFVDDVDSFLKTAKNVDKALYLLGFSEEDIEKAMNLIRLKEKFKKTDQDWERIRELSNQLRELSQKVKGVLVVSSATSNPRSNRIKLFRELLGFEVGTPTFYLRNIVDAYAHYQEQDLSEWIKKLGKGGLVFLPSDKGKEEVSNLVKSLEEKGIRAVSYEDLDEKHLHDYEKGKIDVIVGIASYRNPLARGLDMPHVVRYALFYGVPKIVISLSFEKSLSHLLWALSSVRHHIAKHLSHHIQKVDNWISKLKRYQYINEEYLEEKKDLKDKIDQLREEIRQFLMSQEVISIIETSEDLTLRLVNGDYQMVVSDATGYLQASGRTSRMFAGGITKGLSLLLVDDPRAFNHLKKRVRWFSEDIDFVPISSVDLEKVLLEIDNDRAKVKEFLKGEKAPQQTDLLKPVLIVVESPNKAKTIANFFGKVVRRRIGQHEVLETSLEDRYLMITSSLGHVLDLNKEEGFYGVYVNEEIVPVYESIEGKEELIKSIRRMSLEAMQVLIATDPDTEGEKIGWDLMELLKPYVKDIKRMEFHEVTKKAIIKAIKEPRDFNVNLVKAQVVRRVADRWVGFEFSRFLQQAFGKSWLSAGRVQTPVLGWIIEREKEYRKRIYKVFVRIERDGKVFKTEFSFENKDSAKEFYDKLKYLEFQVLESKEEYRNPPPPYTTDSLLKDASDRYKFSLPKTMDLAQTLFELGFITYHRTDSTRVSDYGINVAREYIKEELGEEYFRPHRFAEGGAHECIRPTKPMDTEELRALVLSGQVENITREHIMLYDLIFRRFMASQTRPVKVKTLEVLVKAGELEQKHTLTVQILEDGWNRFLYLEMHPHIEGKVPVEGIKELKELPKAFLYTQGELVQEMKRRGIGRPSTYATIVEKLLERGYVIERKGFLIPTKLGKSAYEYLSKREGIREFVSEEFTRKLESLMDLVEEGNVDYQDILKDLYRVIMSLEPLLEVGR</sequence>
<feature type="domain" description="Helicase ATP-binding" evidence="18">
    <location>
        <begin position="81"/>
        <end position="238"/>
    </location>
</feature>
<dbReference type="Gene3D" id="2.60.510.20">
    <property type="match status" value="1"/>
</dbReference>
<comment type="similarity">
    <text evidence="14">In the C-terminal section; belongs to the type IA topoisomerase family.</text>
</comment>
<dbReference type="Pfam" id="PF01751">
    <property type="entry name" value="Toprim"/>
    <property type="match status" value="1"/>
</dbReference>
<dbReference type="Gene3D" id="1.10.460.10">
    <property type="entry name" value="Topoisomerase I, domain 2"/>
    <property type="match status" value="1"/>
</dbReference>
<evidence type="ECO:0000256" key="2">
    <source>
        <dbReference type="ARBA" id="ARBA00011245"/>
    </source>
</evidence>
<evidence type="ECO:0000256" key="14">
    <source>
        <dbReference type="HAMAP-Rule" id="MF_01125"/>
    </source>
</evidence>
<dbReference type="Pfam" id="PF00270">
    <property type="entry name" value="DEAD"/>
    <property type="match status" value="1"/>
</dbReference>
<evidence type="ECO:0000256" key="10">
    <source>
        <dbReference type="ARBA" id="ARBA00023125"/>
    </source>
</evidence>
<feature type="region of interest" description="Topoisomerase I" evidence="14">
    <location>
        <begin position="590"/>
        <end position="1146"/>
    </location>
</feature>
<comment type="function">
    <text evidence="14">Modifies the topological state of DNA by introducing positive supercoils in an ATP-dependent process, increasing the linking number in steps of +1. Binds to single-stranded DNA, transiently cleaves and then rejoins the ends, introducing a positive supercoil in the process. The scissile phosphodiester is attacked by the catalytic tyrosine of the enzyme, resulting in the formation of a DNA-(5'-phosphotyrosyl)-enzyme intermediate. Probably involved in rewinding DNA strands in regions of the chromosome that have opened up to allow replication, transcription, DNA repair and/or for DNA protection.</text>
</comment>
<dbReference type="InterPro" id="IPR013497">
    <property type="entry name" value="Topo_IA_cen"/>
</dbReference>
<comment type="similarity">
    <text evidence="12 14">In the N-terminal section; belongs to the DEAD box helicase family. DDVD subfamily.</text>
</comment>
<evidence type="ECO:0000256" key="12">
    <source>
        <dbReference type="ARBA" id="ARBA00043976"/>
    </source>
</evidence>
<keyword evidence="10 14" id="KW-0238">DNA-binding</keyword>
<comment type="cofactor">
    <cofactor evidence="14">
        <name>Zn(2+)</name>
        <dbReference type="ChEBI" id="CHEBI:29105"/>
    </cofactor>
    <text evidence="14">Binds 1 or 2 zinc ions per subunit.</text>
</comment>
<comment type="catalytic activity">
    <reaction evidence="13 14 15">
        <text>ATP + H2O = ADP + phosphate + H(+)</text>
        <dbReference type="Rhea" id="RHEA:13065"/>
        <dbReference type="ChEBI" id="CHEBI:15377"/>
        <dbReference type="ChEBI" id="CHEBI:15378"/>
        <dbReference type="ChEBI" id="CHEBI:30616"/>
        <dbReference type="ChEBI" id="CHEBI:43474"/>
        <dbReference type="ChEBI" id="CHEBI:456216"/>
    </reaction>
</comment>
<dbReference type="HAMAP" id="MF_01125">
    <property type="entry name" value="Reverse_gyrase"/>
    <property type="match status" value="1"/>
</dbReference>
<name>A0A285NXN3_9AQUI</name>
<comment type="subunit">
    <text evidence="2 14">Monomer.</text>
</comment>
<evidence type="ECO:0000256" key="9">
    <source>
        <dbReference type="ARBA" id="ARBA00023029"/>
    </source>
</evidence>
<dbReference type="InterPro" id="IPR013824">
    <property type="entry name" value="Topo_IA_cen_sub1"/>
</dbReference>
<dbReference type="EMBL" id="OBEN01000003">
    <property type="protein sequence ID" value="SNZ13683.1"/>
    <property type="molecule type" value="Genomic_DNA"/>
</dbReference>
<dbReference type="Pfam" id="PF01131">
    <property type="entry name" value="Topoisom_bac"/>
    <property type="match status" value="1"/>
</dbReference>
<evidence type="ECO:0000259" key="19">
    <source>
        <dbReference type="PROSITE" id="PS52036"/>
    </source>
</evidence>
<keyword evidence="14" id="KW-0378">Hydrolase</keyword>
<dbReference type="Gene3D" id="3.40.50.140">
    <property type="match status" value="1"/>
</dbReference>
<evidence type="ECO:0000256" key="11">
    <source>
        <dbReference type="ARBA" id="ARBA00023235"/>
    </source>
</evidence>
<keyword evidence="6 14" id="KW-0863">Zinc-finger</keyword>
<dbReference type="Gene3D" id="1.10.290.10">
    <property type="entry name" value="Topoisomerase I, domain 4"/>
    <property type="match status" value="1"/>
</dbReference>
<dbReference type="GO" id="GO:0003677">
    <property type="term" value="F:DNA binding"/>
    <property type="evidence" value="ECO:0007669"/>
    <property type="project" value="UniProtKB-UniRule"/>
</dbReference>
<evidence type="ECO:0000313" key="21">
    <source>
        <dbReference type="EMBL" id="SNZ13683.1"/>
    </source>
</evidence>
<evidence type="ECO:0000259" key="17">
    <source>
        <dbReference type="PROSITE" id="PS50880"/>
    </source>
</evidence>
<feature type="domain" description="Topo IA-type catalytic" evidence="20">
    <location>
        <begin position="741"/>
        <end position="1139"/>
    </location>
</feature>
<keyword evidence="3 14" id="KW-0963">Cytoplasm</keyword>
<feature type="domain" description="Toprim" evidence="17">
    <location>
        <begin position="594"/>
        <end position="725"/>
    </location>
</feature>
<keyword evidence="9 14" id="KW-0799">Topoisomerase</keyword>
<dbReference type="InterPro" id="IPR013826">
    <property type="entry name" value="Topo_IA_cen_sub3"/>
</dbReference>
<evidence type="ECO:0000256" key="8">
    <source>
        <dbReference type="ARBA" id="ARBA00022840"/>
    </source>
</evidence>
<comment type="domain">
    <text evidence="14">Introduction of positive supercoils requires the cooperation of both domains. The helicase-like domain probably does not directly unwind DNA, but more likely acts by driving ATP-dependent conformational changes within the whole enzyme. A beta hairpin in the 'latch' region of the N-terminal domain plays a regulatory role in the enzyme, repressing topoisomerase activity in the absence of ATP and preventing the enzyme from acting as an ATP-independent relaxing enzyme; it also helps to coordinate nucleotide hydrolysis by the ATPase domain with the supercoiling activity of the topoisomerase domain.</text>
</comment>
<evidence type="ECO:0000256" key="7">
    <source>
        <dbReference type="ARBA" id="ARBA00022833"/>
    </source>
</evidence>
<dbReference type="PROSITE" id="PS50880">
    <property type="entry name" value="TOPRIM"/>
    <property type="match status" value="1"/>
</dbReference>
<dbReference type="SMART" id="SM00493">
    <property type="entry name" value="TOPRIM"/>
    <property type="match status" value="1"/>
</dbReference>
<gene>
    <name evidence="14" type="primary">rgy</name>
    <name evidence="21" type="ORF">SAMN06265353_0850</name>
</gene>
<dbReference type="PANTHER" id="PTHR43505">
    <property type="entry name" value="REVERSE GYRASE"/>
    <property type="match status" value="1"/>
</dbReference>
<dbReference type="GO" id="GO:0006260">
    <property type="term" value="P:DNA replication"/>
    <property type="evidence" value="ECO:0007669"/>
    <property type="project" value="UniProtKB-UniRule"/>
</dbReference>
<comment type="subcellular location">
    <subcellularLocation>
        <location evidence="1 14">Cytoplasm</location>
    </subcellularLocation>
</comment>
<dbReference type="PROSITE" id="PS51192">
    <property type="entry name" value="HELICASE_ATP_BIND_1"/>
    <property type="match status" value="1"/>
</dbReference>
<dbReference type="SUPFAM" id="SSF52540">
    <property type="entry name" value="P-loop containing nucleoside triphosphate hydrolases"/>
    <property type="match status" value="2"/>
</dbReference>
<dbReference type="Gene3D" id="3.40.50.300">
    <property type="entry name" value="P-loop containing nucleotide triphosphate hydrolases"/>
    <property type="match status" value="3"/>
</dbReference>
<keyword evidence="7 14" id="KW-0862">Zinc</keyword>
<dbReference type="OrthoDB" id="9804262at2"/>
<dbReference type="InterPro" id="IPR023405">
    <property type="entry name" value="Topo_IA_core_domain"/>
</dbReference>
<evidence type="ECO:0000256" key="1">
    <source>
        <dbReference type="ARBA" id="ARBA00004496"/>
    </source>
</evidence>
<dbReference type="InterPro" id="IPR003602">
    <property type="entry name" value="Topo_IA_DNA-bd_dom"/>
</dbReference>
<dbReference type="GO" id="GO:0005524">
    <property type="term" value="F:ATP binding"/>
    <property type="evidence" value="ECO:0007669"/>
    <property type="project" value="UniProtKB-UniRule"/>
</dbReference>
<dbReference type="GO" id="GO:0016887">
    <property type="term" value="F:ATP hydrolysis activity"/>
    <property type="evidence" value="ECO:0007669"/>
    <property type="project" value="RHEA"/>
</dbReference>
<dbReference type="EC" id="5.6.2.-" evidence="14"/>
<dbReference type="InterPro" id="IPR040569">
    <property type="entry name" value="Znf_Rg"/>
</dbReference>
<keyword evidence="16" id="KW-0175">Coiled coil</keyword>
<accession>A0A285NXN3</accession>
<dbReference type="InterPro" id="IPR006171">
    <property type="entry name" value="TOPRIM_dom"/>
</dbReference>
<dbReference type="GO" id="GO:0005737">
    <property type="term" value="C:cytoplasm"/>
    <property type="evidence" value="ECO:0007669"/>
    <property type="project" value="UniProtKB-SubCell"/>
</dbReference>
<dbReference type="SUPFAM" id="SSF56712">
    <property type="entry name" value="Prokaryotic type I DNA topoisomerase"/>
    <property type="match status" value="1"/>
</dbReference>
<dbReference type="PANTHER" id="PTHR43505:SF1">
    <property type="entry name" value="REVERSE GYRASE"/>
    <property type="match status" value="1"/>
</dbReference>
<dbReference type="SMART" id="SM00437">
    <property type="entry name" value="TOP1Ac"/>
    <property type="match status" value="1"/>
</dbReference>
<feature type="active site" description="O-(5'-phospho-DNA)-tyrosine intermediate" evidence="14">
    <location>
        <position position="888"/>
    </location>
</feature>
<comment type="function">
    <text evidence="15">Modifies the topological state of DNA by introducing positive supercoils in an ATP-dependent process, increasing the linking number in steps of +1. Binds to single-stranded DNA, transiently cleaves and then rejoins the ends, introducing a positive supercoil in the process. The scissile phosphodiester is attacked by the catalytic tyrosine of the enzyme, resulting in the formation of a DNA-(5'-phosphotyrosyl)-enzyme intermediate. Involved in rewinding DNA strands in regions of the chromosome that have opened up to allow replication, transcription, DNA repair and/or for DNA protection.</text>
</comment>
<dbReference type="GO" id="GO:0008094">
    <property type="term" value="F:ATP-dependent activity, acting on DNA"/>
    <property type="evidence" value="ECO:0007669"/>
    <property type="project" value="UniProtKB-UniRule"/>
</dbReference>
<keyword evidence="11 14" id="KW-0413">Isomerase</keyword>
<feature type="binding site" evidence="14">
    <location>
        <position position="77"/>
    </location>
    <ligand>
        <name>ATP</name>
        <dbReference type="ChEBI" id="CHEBI:30616"/>
    </ligand>
</feature>
<dbReference type="InterPro" id="IPR014001">
    <property type="entry name" value="Helicase_ATP-bd"/>
</dbReference>
<dbReference type="AlphaFoldDB" id="A0A285NXN3"/>
<reference evidence="22" key="1">
    <citation type="submission" date="2017-09" db="EMBL/GenBank/DDBJ databases">
        <authorList>
            <person name="Varghese N."/>
            <person name="Submissions S."/>
        </authorList>
    </citation>
    <scope>NUCLEOTIDE SEQUENCE [LARGE SCALE GENOMIC DNA]</scope>
    <source>
        <strain evidence="22">DSM 2913</strain>
    </source>
</reference>
<keyword evidence="22" id="KW-1185">Reference proteome</keyword>
<dbReference type="Pfam" id="PF17915">
    <property type="entry name" value="zf_Rg"/>
    <property type="match status" value="1"/>
</dbReference>
<dbReference type="GO" id="GO:0008270">
    <property type="term" value="F:zinc ion binding"/>
    <property type="evidence" value="ECO:0007669"/>
    <property type="project" value="UniProtKB-UniRule"/>
</dbReference>
<dbReference type="RefSeq" id="WP_096601531.1">
    <property type="nucleotide sequence ID" value="NZ_OBEN01000003.1"/>
</dbReference>
<dbReference type="GO" id="GO:0160097">
    <property type="term" value="F:reverse gyrase activity"/>
    <property type="evidence" value="ECO:0007669"/>
    <property type="project" value="UniProtKB-UniRule"/>
</dbReference>
<dbReference type="PROSITE" id="PS52036">
    <property type="entry name" value="ZF_RG_N"/>
    <property type="match status" value="1"/>
</dbReference>
<evidence type="ECO:0000256" key="15">
    <source>
        <dbReference type="RuleBase" id="RU004026"/>
    </source>
</evidence>
<evidence type="ECO:0000256" key="13">
    <source>
        <dbReference type="ARBA" id="ARBA00049360"/>
    </source>
</evidence>
<feature type="coiled-coil region" evidence="16">
    <location>
        <begin position="442"/>
        <end position="476"/>
    </location>
</feature>
<protein>
    <recommendedName>
        <fullName evidence="14 15">Reverse gyrase</fullName>
        <ecNumber evidence="14">5.6.2.-</ecNumber>
    </recommendedName>
</protein>
<dbReference type="InterPro" id="IPR003601">
    <property type="entry name" value="Topo_IA_2"/>
</dbReference>
<evidence type="ECO:0000259" key="18">
    <source>
        <dbReference type="PROSITE" id="PS51192"/>
    </source>
</evidence>
<evidence type="ECO:0000256" key="16">
    <source>
        <dbReference type="SAM" id="Coils"/>
    </source>
</evidence>
<dbReference type="InterPro" id="IPR011545">
    <property type="entry name" value="DEAD/DEAH_box_helicase_dom"/>
</dbReference>
<organism evidence="21 22">
    <name type="scientific">Hydrogenobacter hydrogenophilus</name>
    <dbReference type="NCBI Taxonomy" id="35835"/>
    <lineage>
        <taxon>Bacteria</taxon>
        <taxon>Pseudomonadati</taxon>
        <taxon>Aquificota</taxon>
        <taxon>Aquificia</taxon>
        <taxon>Aquificales</taxon>
        <taxon>Aquificaceae</taxon>
        <taxon>Hydrogenobacter</taxon>
    </lineage>
</organism>
<dbReference type="InterPro" id="IPR005736">
    <property type="entry name" value="Reverse_gyrase"/>
</dbReference>
<keyword evidence="5 14" id="KW-0547">Nucleotide-binding</keyword>
<dbReference type="CDD" id="cd00186">
    <property type="entry name" value="TOP1Ac"/>
    <property type="match status" value="1"/>
</dbReference>
<evidence type="ECO:0000256" key="6">
    <source>
        <dbReference type="ARBA" id="ARBA00022771"/>
    </source>
</evidence>
<dbReference type="CDD" id="cd17924">
    <property type="entry name" value="DDXDc_reverse_gyrase"/>
    <property type="match status" value="1"/>
</dbReference>